<keyword evidence="3" id="KW-1185">Reference proteome</keyword>
<organism evidence="2 3">
    <name type="scientific">Dietzia aurantiaca</name>
    <dbReference type="NCBI Taxonomy" id="983873"/>
    <lineage>
        <taxon>Bacteria</taxon>
        <taxon>Bacillati</taxon>
        <taxon>Actinomycetota</taxon>
        <taxon>Actinomycetes</taxon>
        <taxon>Mycobacteriales</taxon>
        <taxon>Dietziaceae</taxon>
        <taxon>Dietzia</taxon>
    </lineage>
</organism>
<dbReference type="RefSeq" id="WP_344989463.1">
    <property type="nucleotide sequence ID" value="NZ_BAABCD010000008.1"/>
</dbReference>
<accession>A0ABV9PQ65</accession>
<dbReference type="InterPro" id="IPR027417">
    <property type="entry name" value="P-loop_NTPase"/>
</dbReference>
<evidence type="ECO:0000256" key="1">
    <source>
        <dbReference type="SAM" id="MobiDB-lite"/>
    </source>
</evidence>
<evidence type="ECO:0000313" key="3">
    <source>
        <dbReference type="Proteomes" id="UP001595836"/>
    </source>
</evidence>
<dbReference type="SUPFAM" id="SSF52540">
    <property type="entry name" value="P-loop containing nucleoside triphosphate hydrolases"/>
    <property type="match status" value="1"/>
</dbReference>
<dbReference type="Gene3D" id="3.40.50.300">
    <property type="entry name" value="P-loop containing nucleotide triphosphate hydrolases"/>
    <property type="match status" value="1"/>
</dbReference>
<evidence type="ECO:0000313" key="2">
    <source>
        <dbReference type="EMBL" id="MFC4755232.1"/>
    </source>
</evidence>
<reference evidence="3" key="1">
    <citation type="journal article" date="2019" name="Int. J. Syst. Evol. Microbiol.">
        <title>The Global Catalogue of Microorganisms (GCM) 10K type strain sequencing project: providing services to taxonomists for standard genome sequencing and annotation.</title>
        <authorList>
            <consortium name="The Broad Institute Genomics Platform"/>
            <consortium name="The Broad Institute Genome Sequencing Center for Infectious Disease"/>
            <person name="Wu L."/>
            <person name="Ma J."/>
        </authorList>
    </citation>
    <scope>NUCLEOTIDE SEQUENCE [LARGE SCALE GENOMIC DNA]</scope>
    <source>
        <strain evidence="3">JCM 11882</strain>
    </source>
</reference>
<feature type="region of interest" description="Disordered" evidence="1">
    <location>
        <begin position="1"/>
        <end position="26"/>
    </location>
</feature>
<sequence length="420" mass="45787">MAAPKNLRASGARAQRMTHTARAQERQKAVEAAREKIKASAIGRSALKKIPPPVPVIDGVIFLDNLARLSSEPGRGKTFLALDMALCVATGTPWHGHKVRQGQVLYLVGEGLSGLNQRVEAWESYHRTTVPEGAVEWLDLPLELHDPEGIDPDGLAAYVQEEGFTVVIVDTQARYTAGMEENSNSEVGVLVKNLDRLKKAVGACILLIHHVTIGTDRPRGASALNGAIDTELILVSGGGRGVVKLQNPKQKNAAEHPDMEFTTYLCRESVVMVADTDRKVSGGKVDPFARPARPPVLGSQGKDHAKWRIAYIIWSTFQHGTSGGTKAEIKRSLQGEPDLKIASKNWEKRFNEAWSVLESKGHLKTGAGNTRFLLTQDALEEMGADEIQPPSPEEERTLLEHIDTADDLQDDLQGGDDDED</sequence>
<comment type="caution">
    <text evidence="2">The sequence shown here is derived from an EMBL/GenBank/DDBJ whole genome shotgun (WGS) entry which is preliminary data.</text>
</comment>
<dbReference type="Pfam" id="PF13481">
    <property type="entry name" value="AAA_25"/>
    <property type="match status" value="1"/>
</dbReference>
<name>A0ABV9PQ65_9ACTN</name>
<gene>
    <name evidence="2" type="ORF">ACFO7U_10625</name>
</gene>
<dbReference type="Proteomes" id="UP001595836">
    <property type="component" value="Unassembled WGS sequence"/>
</dbReference>
<dbReference type="EMBL" id="JBHSHP010000023">
    <property type="protein sequence ID" value="MFC4755232.1"/>
    <property type="molecule type" value="Genomic_DNA"/>
</dbReference>
<proteinExistence type="predicted"/>
<protein>
    <submittedName>
        <fullName evidence="2">AAA family ATPase</fullName>
    </submittedName>
</protein>